<dbReference type="Pfam" id="PF06472">
    <property type="entry name" value="ABC_membrane_2"/>
    <property type="match status" value="1"/>
</dbReference>
<feature type="transmembrane region" description="Helical" evidence="8">
    <location>
        <begin position="181"/>
        <end position="200"/>
    </location>
</feature>
<dbReference type="Pfam" id="PF00005">
    <property type="entry name" value="ABC_tran"/>
    <property type="match status" value="1"/>
</dbReference>
<dbReference type="PROSITE" id="PS50893">
    <property type="entry name" value="ABC_TRANSPORTER_2"/>
    <property type="match status" value="1"/>
</dbReference>
<dbReference type="Proteomes" id="UP000192247">
    <property type="component" value="Unassembled WGS sequence"/>
</dbReference>
<feature type="domain" description="ABC transmembrane type-1" evidence="10">
    <location>
        <begin position="54"/>
        <end position="233"/>
    </location>
</feature>
<feature type="transmembrane region" description="Helical" evidence="8">
    <location>
        <begin position="82"/>
        <end position="103"/>
    </location>
</feature>
<name>A0A1V9X7D8_9ACAR</name>
<protein>
    <submittedName>
        <fullName evidence="11">ATP-binding cassette sub-family D member 4-like</fullName>
    </submittedName>
</protein>
<dbReference type="GO" id="GO:0005324">
    <property type="term" value="F:long-chain fatty acid transmembrane transporter activity"/>
    <property type="evidence" value="ECO:0007669"/>
    <property type="project" value="TreeGrafter"/>
</dbReference>
<keyword evidence="3 8" id="KW-0812">Transmembrane</keyword>
<dbReference type="Gene3D" id="3.40.50.300">
    <property type="entry name" value="P-loop containing nucleotide triphosphate hydrolases"/>
    <property type="match status" value="1"/>
</dbReference>
<evidence type="ECO:0000256" key="4">
    <source>
        <dbReference type="ARBA" id="ARBA00022741"/>
    </source>
</evidence>
<dbReference type="SUPFAM" id="SSF90123">
    <property type="entry name" value="ABC transporter transmembrane region"/>
    <property type="match status" value="1"/>
</dbReference>
<gene>
    <name evidence="11" type="ORF">BIW11_01871</name>
</gene>
<sequence length="590" mass="67726">MPPAEVKIDFKDVEYSKLPNIIVELWRIFMTVFRQSKLFCSFLPLLCMLEGIDQALDYQQGMIMGDLIGSVSRRDTPAFSTLMIWIGGISLLDAIVSTFKGFLTGYATVMFRQILTRQLHKKYFRQHNFYKVNCRERISNPDQRIGSDVEVLGDYLCWMISTILTTPFTITYYVFQVGLGLGWIYPFIIVGYFFLVVVFSKMLRKPIVPRVCKVKKMEGRFRQQHLDVVENAERIAFVHGGDDAEYVYTEMTFKKLLRASKIVQFLYIPVYFVMRLDNRMVYVVTYVICGMHIFAMQDGLSESEISSEWTKIVFVVSNLGWMCHKYVYIINFLIYIEAMIRRVSELMAGMDDTASVINDQGTNDDEPRYSVRNLTIVGPSGRTLVSQLNMDITVRTNILVAGPSNIGKTSLLRVLRKLWTPTEGQVCFTGQSSAVMYIAQQVFFGDACCTLRKTVVYPLGRHSVDDVPAIEHVLKTLRLCHVLKSVDNNLDKELEGALSVLSSGERQRLALARVLFHRPRIVFLDEATNALDTELVEIFFEECRLAGITTVTVSHNRENLYQFHDHVLEIGRDGTWCFEPTENYLNKKTV</sequence>
<dbReference type="InterPro" id="IPR027417">
    <property type="entry name" value="P-loop_NTPase"/>
</dbReference>
<dbReference type="GO" id="GO:0005524">
    <property type="term" value="F:ATP binding"/>
    <property type="evidence" value="ECO:0007669"/>
    <property type="project" value="UniProtKB-KW"/>
</dbReference>
<accession>A0A1V9X7D8</accession>
<dbReference type="InterPro" id="IPR050835">
    <property type="entry name" value="ABC_transporter_sub-D"/>
</dbReference>
<dbReference type="GO" id="GO:0140359">
    <property type="term" value="F:ABC-type transporter activity"/>
    <property type="evidence" value="ECO:0007669"/>
    <property type="project" value="InterPro"/>
</dbReference>
<feature type="domain" description="ABC transporter" evidence="9">
    <location>
        <begin position="369"/>
        <end position="590"/>
    </location>
</feature>
<keyword evidence="4" id="KW-0547">Nucleotide-binding</keyword>
<proteinExistence type="inferred from homology"/>
<evidence type="ECO:0000313" key="11">
    <source>
        <dbReference type="EMBL" id="OQR69316.1"/>
    </source>
</evidence>
<dbReference type="GO" id="GO:0006635">
    <property type="term" value="P:fatty acid beta-oxidation"/>
    <property type="evidence" value="ECO:0007669"/>
    <property type="project" value="TreeGrafter"/>
</dbReference>
<organism evidence="11 12">
    <name type="scientific">Tropilaelaps mercedesae</name>
    <dbReference type="NCBI Taxonomy" id="418985"/>
    <lineage>
        <taxon>Eukaryota</taxon>
        <taxon>Metazoa</taxon>
        <taxon>Ecdysozoa</taxon>
        <taxon>Arthropoda</taxon>
        <taxon>Chelicerata</taxon>
        <taxon>Arachnida</taxon>
        <taxon>Acari</taxon>
        <taxon>Parasitiformes</taxon>
        <taxon>Mesostigmata</taxon>
        <taxon>Gamasina</taxon>
        <taxon>Dermanyssoidea</taxon>
        <taxon>Laelapidae</taxon>
        <taxon>Tropilaelaps</taxon>
    </lineage>
</organism>
<dbReference type="GO" id="GO:0005778">
    <property type="term" value="C:peroxisomal membrane"/>
    <property type="evidence" value="ECO:0007669"/>
    <property type="project" value="TreeGrafter"/>
</dbReference>
<keyword evidence="5 11" id="KW-0067">ATP-binding</keyword>
<dbReference type="InterPro" id="IPR011527">
    <property type="entry name" value="ABC1_TM_dom"/>
</dbReference>
<evidence type="ECO:0000313" key="12">
    <source>
        <dbReference type="Proteomes" id="UP000192247"/>
    </source>
</evidence>
<dbReference type="SMART" id="SM00382">
    <property type="entry name" value="AAA"/>
    <property type="match status" value="1"/>
</dbReference>
<feature type="transmembrane region" description="Helical" evidence="8">
    <location>
        <begin position="280"/>
        <end position="300"/>
    </location>
</feature>
<dbReference type="GO" id="GO:0015910">
    <property type="term" value="P:long-chain fatty acid import into peroxisome"/>
    <property type="evidence" value="ECO:0007669"/>
    <property type="project" value="TreeGrafter"/>
</dbReference>
<feature type="transmembrane region" description="Helical" evidence="8">
    <location>
        <begin position="312"/>
        <end position="336"/>
    </location>
</feature>
<evidence type="ECO:0000259" key="9">
    <source>
        <dbReference type="PROSITE" id="PS50893"/>
    </source>
</evidence>
<dbReference type="AlphaFoldDB" id="A0A1V9X7D8"/>
<feature type="transmembrane region" description="Helical" evidence="8">
    <location>
        <begin position="155"/>
        <end position="175"/>
    </location>
</feature>
<evidence type="ECO:0000259" key="10">
    <source>
        <dbReference type="PROSITE" id="PS50929"/>
    </source>
</evidence>
<comment type="caution">
    <text evidence="11">The sequence shown here is derived from an EMBL/GenBank/DDBJ whole genome shotgun (WGS) entry which is preliminary data.</text>
</comment>
<dbReference type="InParanoid" id="A0A1V9X7D8"/>
<dbReference type="InterPro" id="IPR003593">
    <property type="entry name" value="AAA+_ATPase"/>
</dbReference>
<keyword evidence="12" id="KW-1185">Reference proteome</keyword>
<evidence type="ECO:0000256" key="8">
    <source>
        <dbReference type="SAM" id="Phobius"/>
    </source>
</evidence>
<dbReference type="GO" id="GO:0016887">
    <property type="term" value="F:ATP hydrolysis activity"/>
    <property type="evidence" value="ECO:0007669"/>
    <property type="project" value="InterPro"/>
</dbReference>
<comment type="similarity">
    <text evidence="1">Belongs to the ABC transporter superfamily. ABCD family. Peroxisomal fatty acyl CoA transporter (TC 3.A.1.203) subfamily.</text>
</comment>
<evidence type="ECO:0000256" key="2">
    <source>
        <dbReference type="ARBA" id="ARBA00022448"/>
    </source>
</evidence>
<dbReference type="EMBL" id="MNPL01021483">
    <property type="protein sequence ID" value="OQR69316.1"/>
    <property type="molecule type" value="Genomic_DNA"/>
</dbReference>
<evidence type="ECO:0000256" key="6">
    <source>
        <dbReference type="ARBA" id="ARBA00022989"/>
    </source>
</evidence>
<evidence type="ECO:0000256" key="5">
    <source>
        <dbReference type="ARBA" id="ARBA00022840"/>
    </source>
</evidence>
<keyword evidence="7 8" id="KW-0472">Membrane</keyword>
<evidence type="ECO:0000256" key="1">
    <source>
        <dbReference type="ARBA" id="ARBA00008575"/>
    </source>
</evidence>
<dbReference type="InterPro" id="IPR003439">
    <property type="entry name" value="ABC_transporter-like_ATP-bd"/>
</dbReference>
<dbReference type="PROSITE" id="PS00211">
    <property type="entry name" value="ABC_TRANSPORTER_1"/>
    <property type="match status" value="1"/>
</dbReference>
<evidence type="ECO:0000256" key="7">
    <source>
        <dbReference type="ARBA" id="ARBA00023136"/>
    </source>
</evidence>
<dbReference type="GO" id="GO:0042760">
    <property type="term" value="P:very long-chain fatty acid catabolic process"/>
    <property type="evidence" value="ECO:0007669"/>
    <property type="project" value="TreeGrafter"/>
</dbReference>
<dbReference type="GO" id="GO:0007031">
    <property type="term" value="P:peroxisome organization"/>
    <property type="evidence" value="ECO:0007669"/>
    <property type="project" value="TreeGrafter"/>
</dbReference>
<dbReference type="SUPFAM" id="SSF52540">
    <property type="entry name" value="P-loop containing nucleoside triphosphate hydrolases"/>
    <property type="match status" value="1"/>
</dbReference>
<dbReference type="STRING" id="418985.A0A1V9X7D8"/>
<dbReference type="InterPro" id="IPR017871">
    <property type="entry name" value="ABC_transporter-like_CS"/>
</dbReference>
<dbReference type="Gene3D" id="1.20.1560.10">
    <property type="entry name" value="ABC transporter type 1, transmembrane domain"/>
    <property type="match status" value="1"/>
</dbReference>
<evidence type="ECO:0000256" key="3">
    <source>
        <dbReference type="ARBA" id="ARBA00022692"/>
    </source>
</evidence>
<dbReference type="InterPro" id="IPR036640">
    <property type="entry name" value="ABC1_TM_sf"/>
</dbReference>
<dbReference type="PANTHER" id="PTHR11384:SF59">
    <property type="entry name" value="LYSOSOMAL COBALAMIN TRANSPORTER ABCD4"/>
    <property type="match status" value="1"/>
</dbReference>
<keyword evidence="2" id="KW-0813">Transport</keyword>
<dbReference type="PANTHER" id="PTHR11384">
    <property type="entry name" value="ATP-BINDING CASSETTE, SUB-FAMILY D MEMBER"/>
    <property type="match status" value="1"/>
</dbReference>
<dbReference type="PROSITE" id="PS50929">
    <property type="entry name" value="ABC_TM1F"/>
    <property type="match status" value="1"/>
</dbReference>
<reference evidence="11 12" key="1">
    <citation type="journal article" date="2017" name="Gigascience">
        <title>Draft genome of the honey bee ectoparasitic mite, Tropilaelaps mercedesae, is shaped by the parasitic life history.</title>
        <authorList>
            <person name="Dong X."/>
            <person name="Armstrong S.D."/>
            <person name="Xia D."/>
            <person name="Makepeace B.L."/>
            <person name="Darby A.C."/>
            <person name="Kadowaki T."/>
        </authorList>
    </citation>
    <scope>NUCLEOTIDE SEQUENCE [LARGE SCALE GENOMIC DNA]</scope>
    <source>
        <strain evidence="11">Wuxi-XJTLU</strain>
    </source>
</reference>
<dbReference type="OrthoDB" id="422637at2759"/>
<keyword evidence="6 8" id="KW-1133">Transmembrane helix</keyword>